<evidence type="ECO:0000256" key="4">
    <source>
        <dbReference type="ARBA" id="ARBA00022989"/>
    </source>
</evidence>
<dbReference type="GO" id="GO:0008289">
    <property type="term" value="F:lipid binding"/>
    <property type="evidence" value="ECO:0007669"/>
    <property type="project" value="InterPro"/>
</dbReference>
<dbReference type="GO" id="GO:0016020">
    <property type="term" value="C:membrane"/>
    <property type="evidence" value="ECO:0007669"/>
    <property type="project" value="UniProtKB-SubCell"/>
</dbReference>
<keyword evidence="3" id="KW-0812">Transmembrane</keyword>
<dbReference type="GO" id="GO:0005615">
    <property type="term" value="C:extracellular space"/>
    <property type="evidence" value="ECO:0000318"/>
    <property type="project" value="GO_Central"/>
</dbReference>
<evidence type="ECO:0000313" key="7">
    <source>
        <dbReference type="Proteomes" id="UP000005239"/>
    </source>
</evidence>
<comment type="similarity">
    <text evidence="2">Belongs to the nematode receptor-like protein srd family.</text>
</comment>
<protein>
    <submittedName>
        <fullName evidence="6">G protein-coupled receptor</fullName>
    </submittedName>
</protein>
<evidence type="ECO:0000313" key="6">
    <source>
        <dbReference type="EnsemblMetazoa" id="PPA37872.1"/>
    </source>
</evidence>
<organism evidence="6 7">
    <name type="scientific">Pristionchus pacificus</name>
    <name type="common">Parasitic nematode worm</name>
    <dbReference type="NCBI Taxonomy" id="54126"/>
    <lineage>
        <taxon>Eukaryota</taxon>
        <taxon>Metazoa</taxon>
        <taxon>Ecdysozoa</taxon>
        <taxon>Nematoda</taxon>
        <taxon>Chromadorea</taxon>
        <taxon>Rhabditida</taxon>
        <taxon>Rhabditina</taxon>
        <taxon>Diplogasteromorpha</taxon>
        <taxon>Diplogasteroidea</taxon>
        <taxon>Neodiplogasteridae</taxon>
        <taxon>Pristionchus</taxon>
    </lineage>
</organism>
<dbReference type="InterPro" id="IPR050920">
    <property type="entry name" value="Nematode_rcpt-like_delta"/>
</dbReference>
<name>A0A2A6CQU6_PRIPA</name>
<evidence type="ECO:0000256" key="1">
    <source>
        <dbReference type="ARBA" id="ARBA00004141"/>
    </source>
</evidence>
<keyword evidence="7" id="KW-1185">Reference proteome</keyword>
<dbReference type="SUPFAM" id="SSF55394">
    <property type="entry name" value="Bactericidal permeability-increasing protein, BPI"/>
    <property type="match status" value="2"/>
</dbReference>
<keyword evidence="4" id="KW-1133">Transmembrane helix</keyword>
<dbReference type="Proteomes" id="UP000005239">
    <property type="component" value="Unassembled WGS sequence"/>
</dbReference>
<dbReference type="Pfam" id="PF10317">
    <property type="entry name" value="7TM_GPCR_Srd"/>
    <property type="match status" value="1"/>
</dbReference>
<dbReference type="PANTHER" id="PTHR22945:SF40">
    <property type="entry name" value="SERPENTINE RECEPTOR, CLASS D (DELTA)-RELATED"/>
    <property type="match status" value="1"/>
</dbReference>
<dbReference type="InterPro" id="IPR017943">
    <property type="entry name" value="Bactericidal_perm-incr_a/b_dom"/>
</dbReference>
<gene>
    <name evidence="6" type="primary">WBGene00276241</name>
</gene>
<dbReference type="PANTHER" id="PTHR22945">
    <property type="entry name" value="SERPENTINE RECEPTOR, CLASS D DELTA"/>
    <property type="match status" value="1"/>
</dbReference>
<sequence>MASSLHDFVHYFIVVIGLMLNLLTIEYSLLLLNTSTIELASIFAKFLVHCRLFLHANTSISISEGPCYSISEDLCSVTIGFLHVNMMQSNAIISLSFWYRTRILREKVVLGRVRLQSIIILLFLPHIFHIFGAWAAASPRDELVPFVDKVYGPNSTVNFGLFGYADFTKFSVLIVIAYLCIIPLFHNIYIFYARRKLIAMFAEKMQHMSAKTRKIHESFTMVLTISAVTIVVVQVLLSIGAAPQVFFNIHSPLIEGIVYNGAVLPALVNPALTLYFVGSYRTFLLSYFNRLSRRISISPLISNSVHATVLLQGWCMLTYRPILVLFFAILTVASIDHHAAARLRFNRPFFVRAGKMTKRLVDRMIPVYEIPEFHFKPFHYITLNFRRWKITDLDFPRTRFAISDQGVNLHSTGGSLNVGVEYEFHYLLFTEKGRANVSFTDIRTNVLATISTNMSRPHFDIPWCEAKLGKSEIRVHGSHGVFTWFVKVYISDFVRGMCLFLTSARDIANEFVEAQPESIRLYRNIYLNYTADVDPVFTEDYVEASSTFRADLIGKYADPKNKSIDDSESEERSLARKLSFSMKHSSSWVKFTHDVATLNRDAFIRLIAINYELHGLEIKDQCFGIGIGTMCIKWMKIIRVESPKLDFTISQKGFLWRAKGWENGPAGGAVRLEGAIKFSSRLVRKTAKVLISVRDIKSDFRAKIVNSRGRPKIDLISSKVRIGDFRIVRIDGGFTGFIISIFSQLIELFLELYLPSKINDEIVKYINKTNNFIMALPDDIPVWGNSEFADIVQMNNDFFLRGAVEVTSSFNFSSNVLDDYEDSDIEEVFPELDLGKDHSPFSNPFEYITIADFPLIALACVGVTLLILDKKYGFITVLGCIL</sequence>
<dbReference type="InterPro" id="IPR019421">
    <property type="entry name" value="7TM_GPCR_serpentine_rcpt_Srd"/>
</dbReference>
<dbReference type="AlphaFoldDB" id="A0A2A6CQU6"/>
<reference evidence="7" key="1">
    <citation type="journal article" date="2008" name="Nat. Genet.">
        <title>The Pristionchus pacificus genome provides a unique perspective on nematode lifestyle and parasitism.</title>
        <authorList>
            <person name="Dieterich C."/>
            <person name="Clifton S.W."/>
            <person name="Schuster L.N."/>
            <person name="Chinwalla A."/>
            <person name="Delehaunty K."/>
            <person name="Dinkelacker I."/>
            <person name="Fulton L."/>
            <person name="Fulton R."/>
            <person name="Godfrey J."/>
            <person name="Minx P."/>
            <person name="Mitreva M."/>
            <person name="Roeseler W."/>
            <person name="Tian H."/>
            <person name="Witte H."/>
            <person name="Yang S.P."/>
            <person name="Wilson R.K."/>
            <person name="Sommer R.J."/>
        </authorList>
    </citation>
    <scope>NUCLEOTIDE SEQUENCE [LARGE SCALE GENOMIC DNA]</scope>
    <source>
        <strain evidence="7">PS312</strain>
    </source>
</reference>
<proteinExistence type="inferred from homology"/>
<dbReference type="Gene3D" id="3.15.10.10">
    <property type="entry name" value="Bactericidal permeability-increasing protein, domain 1"/>
    <property type="match status" value="2"/>
</dbReference>
<reference evidence="6" key="2">
    <citation type="submission" date="2022-06" db="UniProtKB">
        <authorList>
            <consortium name="EnsemblMetazoa"/>
        </authorList>
    </citation>
    <scope>IDENTIFICATION</scope>
    <source>
        <strain evidence="6">PS312</strain>
    </source>
</reference>
<accession>A0A8R1UQ46</accession>
<evidence type="ECO:0000256" key="2">
    <source>
        <dbReference type="ARBA" id="ARBA00009166"/>
    </source>
</evidence>
<accession>A0A2A6CQU6</accession>
<keyword evidence="5" id="KW-0472">Membrane</keyword>
<dbReference type="EnsemblMetazoa" id="PPA37872.1">
    <property type="protein sequence ID" value="PPA37872.1"/>
    <property type="gene ID" value="WBGene00276241"/>
</dbReference>
<evidence type="ECO:0000256" key="3">
    <source>
        <dbReference type="ARBA" id="ARBA00022692"/>
    </source>
</evidence>
<evidence type="ECO:0000256" key="5">
    <source>
        <dbReference type="ARBA" id="ARBA00023136"/>
    </source>
</evidence>
<comment type="subcellular location">
    <subcellularLocation>
        <location evidence="1">Membrane</location>
        <topology evidence="1">Multi-pass membrane protein</topology>
    </subcellularLocation>
</comment>